<name>A0A843VT29_COLES</name>
<dbReference type="PANTHER" id="PTHR35046">
    <property type="entry name" value="ZINC KNUCKLE (CCHC-TYPE) FAMILY PROTEIN"/>
    <property type="match status" value="1"/>
</dbReference>
<evidence type="ECO:0000259" key="2">
    <source>
        <dbReference type="Pfam" id="PF03732"/>
    </source>
</evidence>
<protein>
    <recommendedName>
        <fullName evidence="2">Retrotransposon gag domain-containing protein</fullName>
    </recommendedName>
</protein>
<dbReference type="EMBL" id="NMUH01001946">
    <property type="protein sequence ID" value="MQL96690.1"/>
    <property type="molecule type" value="Genomic_DNA"/>
</dbReference>
<comment type="caution">
    <text evidence="3">The sequence shown here is derived from an EMBL/GenBank/DDBJ whole genome shotgun (WGS) entry which is preliminary data.</text>
</comment>
<dbReference type="Pfam" id="PF03732">
    <property type="entry name" value="Retrotrans_gag"/>
    <property type="match status" value="1"/>
</dbReference>
<dbReference type="Proteomes" id="UP000652761">
    <property type="component" value="Unassembled WGS sequence"/>
</dbReference>
<dbReference type="OrthoDB" id="779668at2759"/>
<feature type="domain" description="Retrotransposon gag" evidence="2">
    <location>
        <begin position="185"/>
        <end position="283"/>
    </location>
</feature>
<dbReference type="AlphaFoldDB" id="A0A843VT29"/>
<reference evidence="3" key="1">
    <citation type="submission" date="2017-07" db="EMBL/GenBank/DDBJ databases">
        <title>Taro Niue Genome Assembly and Annotation.</title>
        <authorList>
            <person name="Atibalentja N."/>
            <person name="Keating K."/>
            <person name="Fields C.J."/>
        </authorList>
    </citation>
    <scope>NUCLEOTIDE SEQUENCE</scope>
    <source>
        <strain evidence="3">Niue_2</strain>
        <tissue evidence="3">Leaf</tissue>
    </source>
</reference>
<evidence type="ECO:0000313" key="4">
    <source>
        <dbReference type="Proteomes" id="UP000652761"/>
    </source>
</evidence>
<keyword evidence="4" id="KW-1185">Reference proteome</keyword>
<evidence type="ECO:0000256" key="1">
    <source>
        <dbReference type="SAM" id="MobiDB-lite"/>
    </source>
</evidence>
<feature type="region of interest" description="Disordered" evidence="1">
    <location>
        <begin position="61"/>
        <end position="124"/>
    </location>
</feature>
<sequence length="285" mass="33508">MSGSHPPVPGSRTENLEVLALTELVYQLREDICRMDHRLGEGLAGLEERVTESGVVHEPRHEQFVERPQPQCTHSPVFPPPRAARVGDRQGQLGDCDRESFDEEVGETPRVPVAPRHRGYGHRPDPEFEDERWAYRERDQDIRNARIEAPSFDGSLEPQNYLDWEAWMNCYFEWMGMSDPLRTFFAKTMLRGRALTFWTNLEDRLAQRYEEPINTWNEMKSRLREKYVPTMYRYRLIDRWQNVSQGSRTVSAYIDEFDDLLLRCGAHKEGALTLSQFRKGLRRVY</sequence>
<organism evidence="3 4">
    <name type="scientific">Colocasia esculenta</name>
    <name type="common">Wild taro</name>
    <name type="synonym">Arum esculentum</name>
    <dbReference type="NCBI Taxonomy" id="4460"/>
    <lineage>
        <taxon>Eukaryota</taxon>
        <taxon>Viridiplantae</taxon>
        <taxon>Streptophyta</taxon>
        <taxon>Embryophyta</taxon>
        <taxon>Tracheophyta</taxon>
        <taxon>Spermatophyta</taxon>
        <taxon>Magnoliopsida</taxon>
        <taxon>Liliopsida</taxon>
        <taxon>Araceae</taxon>
        <taxon>Aroideae</taxon>
        <taxon>Colocasieae</taxon>
        <taxon>Colocasia</taxon>
    </lineage>
</organism>
<accession>A0A843VT29</accession>
<gene>
    <name evidence="3" type="ORF">Taro_029370</name>
</gene>
<dbReference type="InterPro" id="IPR005162">
    <property type="entry name" value="Retrotrans_gag_dom"/>
</dbReference>
<evidence type="ECO:0000313" key="3">
    <source>
        <dbReference type="EMBL" id="MQL96690.1"/>
    </source>
</evidence>
<proteinExistence type="predicted"/>
<dbReference type="PANTHER" id="PTHR35046:SF9">
    <property type="entry name" value="RNA-DIRECTED DNA POLYMERASE"/>
    <property type="match status" value="1"/>
</dbReference>